<feature type="transmembrane region" description="Helical" evidence="8">
    <location>
        <begin position="364"/>
        <end position="386"/>
    </location>
</feature>
<evidence type="ECO:0000259" key="9">
    <source>
        <dbReference type="Pfam" id="PF00999"/>
    </source>
</evidence>
<evidence type="ECO:0000256" key="7">
    <source>
        <dbReference type="ARBA" id="ARBA00023136"/>
    </source>
</evidence>
<feature type="transmembrane region" description="Helical" evidence="8">
    <location>
        <begin position="274"/>
        <end position="290"/>
    </location>
</feature>
<comment type="subcellular location">
    <subcellularLocation>
        <location evidence="1">Membrane</location>
        <topology evidence="1">Multi-pass membrane protein</topology>
    </subcellularLocation>
</comment>
<dbReference type="GO" id="GO:1902600">
    <property type="term" value="P:proton transmembrane transport"/>
    <property type="evidence" value="ECO:0007669"/>
    <property type="project" value="InterPro"/>
</dbReference>
<evidence type="ECO:0000256" key="5">
    <source>
        <dbReference type="ARBA" id="ARBA00022989"/>
    </source>
</evidence>
<feature type="transmembrane region" description="Helical" evidence="8">
    <location>
        <begin position="68"/>
        <end position="85"/>
    </location>
</feature>
<dbReference type="PANTHER" id="PTHR43562:SF1">
    <property type="entry name" value="NA(+)_H(+) ANTIPORTER YJBQ-RELATED"/>
    <property type="match status" value="1"/>
</dbReference>
<dbReference type="EMBL" id="CP155620">
    <property type="protein sequence ID" value="XBJ28983.1"/>
    <property type="molecule type" value="Genomic_DNA"/>
</dbReference>
<dbReference type="InterPro" id="IPR006153">
    <property type="entry name" value="Cation/H_exchanger_TM"/>
</dbReference>
<organism evidence="10">
    <name type="scientific">Campylobacter sp. CCS1377</name>
    <dbReference type="NCBI Taxonomy" id="3158229"/>
    <lineage>
        <taxon>Bacteria</taxon>
        <taxon>Pseudomonadati</taxon>
        <taxon>Campylobacterota</taxon>
        <taxon>Epsilonproteobacteria</taxon>
        <taxon>Campylobacterales</taxon>
        <taxon>Campylobacteraceae</taxon>
        <taxon>Campylobacter</taxon>
    </lineage>
</organism>
<feature type="transmembrane region" description="Helical" evidence="8">
    <location>
        <begin position="12"/>
        <end position="31"/>
    </location>
</feature>
<evidence type="ECO:0000256" key="4">
    <source>
        <dbReference type="ARBA" id="ARBA00022692"/>
    </source>
</evidence>
<accession>A0AAU7E7X4</accession>
<feature type="transmembrane region" description="Helical" evidence="8">
    <location>
        <begin position="38"/>
        <end position="56"/>
    </location>
</feature>
<feature type="transmembrane region" description="Helical" evidence="8">
    <location>
        <begin position="120"/>
        <end position="137"/>
    </location>
</feature>
<dbReference type="InterPro" id="IPR038770">
    <property type="entry name" value="Na+/solute_symporter_sf"/>
</dbReference>
<feature type="transmembrane region" description="Helical" evidence="8">
    <location>
        <begin position="229"/>
        <end position="262"/>
    </location>
</feature>
<evidence type="ECO:0000256" key="1">
    <source>
        <dbReference type="ARBA" id="ARBA00004141"/>
    </source>
</evidence>
<feature type="transmembrane region" description="Helical" evidence="8">
    <location>
        <begin position="149"/>
        <end position="172"/>
    </location>
</feature>
<keyword evidence="5 8" id="KW-1133">Transmembrane helix</keyword>
<feature type="transmembrane region" description="Helical" evidence="8">
    <location>
        <begin position="337"/>
        <end position="357"/>
    </location>
</feature>
<reference evidence="10" key="1">
    <citation type="submission" date="2024-05" db="EMBL/GenBank/DDBJ databases">
        <title>Campylobacter coli isolated from environmental waters in Slovenia.</title>
        <authorList>
            <person name="Zautner A.E."/>
            <person name="Bunk B."/>
            <person name="Riedel T."/>
            <person name="Sproeer C."/>
        </authorList>
    </citation>
    <scope>NUCLEOTIDE SEQUENCE</scope>
    <source>
        <strain evidence="10">CCS1377</strain>
    </source>
</reference>
<proteinExistence type="predicted"/>
<feature type="transmembrane region" description="Helical" evidence="8">
    <location>
        <begin position="97"/>
        <end position="114"/>
    </location>
</feature>
<dbReference type="Gene3D" id="1.20.1530.20">
    <property type="match status" value="1"/>
</dbReference>
<keyword evidence="6" id="KW-0406">Ion transport</keyword>
<sequence length="396" mass="44567">MHPSAIDPQGLIDLKNLIVIAICLLLSPYMAKFFRLPISAMEIILGAVVAYFGFISTSENFKLLANVGFYYLMFIAGMEVNLRLLFNMPKDLLKKSFYYITLLYLISLVLVFSIEKLSYIFIIIIPVMSVGLLSVLFKEFGKDCYWLKISMLVATLAEVISIILLTIMGALLRNSSVFELGQSIFYLTLFLSLCLLVFKLLGVLFWWYPQLKIVLMPWEDKNEKDIRFCMAIFILIIAAMVVAKLEIALGAFIAGSFIATFFDHKKDLEHKLSSFGYGFLIPIFFIYIGSTFNVKILSDYTVVLNAVILLFVMMALRIVSAGVFVKSIGLKNTVLFGLSHSMPLTLLIATATLSYNVKLISENLYSALILTALLEAVVVMSLIKFISNYKKVVSEN</sequence>
<evidence type="ECO:0000256" key="2">
    <source>
        <dbReference type="ARBA" id="ARBA00022448"/>
    </source>
</evidence>
<evidence type="ECO:0000256" key="8">
    <source>
        <dbReference type="SAM" id="Phobius"/>
    </source>
</evidence>
<feature type="transmembrane region" description="Helical" evidence="8">
    <location>
        <begin position="302"/>
        <end position="325"/>
    </location>
</feature>
<gene>
    <name evidence="10" type="ORF">AAH949_07820</name>
</gene>
<feature type="domain" description="Cation/H+ exchanger transmembrane" evidence="9">
    <location>
        <begin position="23"/>
        <end position="384"/>
    </location>
</feature>
<dbReference type="GO" id="GO:0016020">
    <property type="term" value="C:membrane"/>
    <property type="evidence" value="ECO:0007669"/>
    <property type="project" value="UniProtKB-SubCell"/>
</dbReference>
<keyword evidence="2" id="KW-0813">Transport</keyword>
<evidence type="ECO:0000313" key="10">
    <source>
        <dbReference type="EMBL" id="XBJ28983.1"/>
    </source>
</evidence>
<keyword evidence="3" id="KW-0050">Antiport</keyword>
<keyword evidence="7 8" id="KW-0472">Membrane</keyword>
<name>A0AAU7E7X4_9BACT</name>
<dbReference type="GO" id="GO:0015297">
    <property type="term" value="F:antiporter activity"/>
    <property type="evidence" value="ECO:0007669"/>
    <property type="project" value="UniProtKB-KW"/>
</dbReference>
<dbReference type="RefSeq" id="WP_348518419.1">
    <property type="nucleotide sequence ID" value="NZ_CP155620.1"/>
</dbReference>
<dbReference type="AlphaFoldDB" id="A0AAU7E7X4"/>
<dbReference type="Pfam" id="PF00999">
    <property type="entry name" value="Na_H_Exchanger"/>
    <property type="match status" value="1"/>
</dbReference>
<keyword evidence="4 8" id="KW-0812">Transmembrane</keyword>
<feature type="transmembrane region" description="Helical" evidence="8">
    <location>
        <begin position="184"/>
        <end position="208"/>
    </location>
</feature>
<evidence type="ECO:0000256" key="3">
    <source>
        <dbReference type="ARBA" id="ARBA00022449"/>
    </source>
</evidence>
<evidence type="ECO:0000256" key="6">
    <source>
        <dbReference type="ARBA" id="ARBA00023065"/>
    </source>
</evidence>
<protein>
    <submittedName>
        <fullName evidence="10">Cation:proton antiporter</fullName>
    </submittedName>
</protein>
<dbReference type="PANTHER" id="PTHR43562">
    <property type="entry name" value="NAPA-TYPE SODIUM/HYDROGEN ANTIPORTER"/>
    <property type="match status" value="1"/>
</dbReference>